<dbReference type="RefSeq" id="WP_146652720.1">
    <property type="nucleotide sequence ID" value="NZ_CP012333.1"/>
</dbReference>
<dbReference type="EMBL" id="CP012333">
    <property type="protein sequence ID" value="AKV01662.1"/>
    <property type="molecule type" value="Genomic_DNA"/>
</dbReference>
<dbReference type="STRING" id="1391654.AKJ09_08325"/>
<dbReference type="AlphaFoldDB" id="A0A0K1Q7L9"/>
<dbReference type="OrthoDB" id="5465205at2"/>
<sequence length="175" mass="17783">MANSNTNLTRDPLGGAGPFNFDLPVAGSTHVFEGTLISQLTANGAIAPYSTASSGVVVGVSQHEADNSSGGAGDKRCRVESRRLYAFANGAGGDAFSEASLIGSVVYGSDDHTVADNSASGTRKAVGFFYGMESDGKVRVFVDPAMAAIVNALQVLTDSPASADALRDNITAAFG</sequence>
<keyword evidence="2" id="KW-1185">Reference proteome</keyword>
<organism evidence="1 2">
    <name type="scientific">Labilithrix luteola</name>
    <dbReference type="NCBI Taxonomy" id="1391654"/>
    <lineage>
        <taxon>Bacteria</taxon>
        <taxon>Pseudomonadati</taxon>
        <taxon>Myxococcota</taxon>
        <taxon>Polyangia</taxon>
        <taxon>Polyangiales</taxon>
        <taxon>Labilitrichaceae</taxon>
        <taxon>Labilithrix</taxon>
    </lineage>
</organism>
<name>A0A0K1Q7L9_9BACT</name>
<proteinExistence type="predicted"/>
<dbReference type="Proteomes" id="UP000064967">
    <property type="component" value="Chromosome"/>
</dbReference>
<protein>
    <submittedName>
        <fullName evidence="1">Uncharacterized protein</fullName>
    </submittedName>
</protein>
<evidence type="ECO:0000313" key="2">
    <source>
        <dbReference type="Proteomes" id="UP000064967"/>
    </source>
</evidence>
<evidence type="ECO:0000313" key="1">
    <source>
        <dbReference type="EMBL" id="AKV01662.1"/>
    </source>
</evidence>
<reference evidence="1 2" key="1">
    <citation type="submission" date="2015-08" db="EMBL/GenBank/DDBJ databases">
        <authorList>
            <person name="Babu N.S."/>
            <person name="Beckwith C.J."/>
            <person name="Beseler K.G."/>
            <person name="Brison A."/>
            <person name="Carone J.V."/>
            <person name="Caskin T.P."/>
            <person name="Diamond M."/>
            <person name="Durham M.E."/>
            <person name="Foxe J.M."/>
            <person name="Go M."/>
            <person name="Henderson B.A."/>
            <person name="Jones I.B."/>
            <person name="McGettigan J.A."/>
            <person name="Micheletti S.J."/>
            <person name="Nasrallah M.E."/>
            <person name="Ortiz D."/>
            <person name="Piller C.R."/>
            <person name="Privatt S.R."/>
            <person name="Schneider S.L."/>
            <person name="Sharp S."/>
            <person name="Smith T.C."/>
            <person name="Stanton J.D."/>
            <person name="Ullery H.E."/>
            <person name="Wilson R.J."/>
            <person name="Serrano M.G."/>
            <person name="Buck G."/>
            <person name="Lee V."/>
            <person name="Wang Y."/>
            <person name="Carvalho R."/>
            <person name="Voegtly L."/>
            <person name="Shi R."/>
            <person name="Duckworth R."/>
            <person name="Johnson A."/>
            <person name="Loviza R."/>
            <person name="Walstead R."/>
            <person name="Shah Z."/>
            <person name="Kiflezghi M."/>
            <person name="Wade K."/>
            <person name="Ball S.L."/>
            <person name="Bradley K.W."/>
            <person name="Asai D.J."/>
            <person name="Bowman C.A."/>
            <person name="Russell D.A."/>
            <person name="Pope W.H."/>
            <person name="Jacobs-Sera D."/>
            <person name="Hendrix R.W."/>
            <person name="Hatfull G.F."/>
        </authorList>
    </citation>
    <scope>NUCLEOTIDE SEQUENCE [LARGE SCALE GENOMIC DNA]</scope>
    <source>
        <strain evidence="1 2">DSM 27648</strain>
    </source>
</reference>
<gene>
    <name evidence="1" type="ORF">AKJ09_08325</name>
</gene>
<dbReference type="KEGG" id="llu:AKJ09_08325"/>
<accession>A0A0K1Q7L9</accession>